<dbReference type="Gene3D" id="3.30.70.270">
    <property type="match status" value="1"/>
</dbReference>
<comment type="similarity">
    <text evidence="1">Belongs to the beta type-B retroviral polymerase family. HERV class-II K(HML-2) pol subfamily.</text>
</comment>
<organism evidence="4 5">
    <name type="scientific">Cirrhinus mrigala</name>
    <name type="common">Mrigala</name>
    <dbReference type="NCBI Taxonomy" id="683832"/>
    <lineage>
        <taxon>Eukaryota</taxon>
        <taxon>Metazoa</taxon>
        <taxon>Chordata</taxon>
        <taxon>Craniata</taxon>
        <taxon>Vertebrata</taxon>
        <taxon>Euteleostomi</taxon>
        <taxon>Actinopterygii</taxon>
        <taxon>Neopterygii</taxon>
        <taxon>Teleostei</taxon>
        <taxon>Ostariophysi</taxon>
        <taxon>Cypriniformes</taxon>
        <taxon>Cyprinidae</taxon>
        <taxon>Labeoninae</taxon>
        <taxon>Labeonini</taxon>
        <taxon>Cirrhinus</taxon>
    </lineage>
</organism>
<dbReference type="EMBL" id="JAMKFB020000018">
    <property type="protein sequence ID" value="KAL0168850.1"/>
    <property type="molecule type" value="Genomic_DNA"/>
</dbReference>
<gene>
    <name evidence="4" type="ORF">M9458_037072</name>
</gene>
<dbReference type="EC" id="3.1.26.4" evidence="2"/>
<dbReference type="PROSITE" id="PS50878">
    <property type="entry name" value="RT_POL"/>
    <property type="match status" value="1"/>
</dbReference>
<feature type="non-terminal residue" evidence="4">
    <location>
        <position position="357"/>
    </location>
</feature>
<dbReference type="AlphaFoldDB" id="A0ABD0P5F5"/>
<dbReference type="PANTHER" id="PTHR33050">
    <property type="entry name" value="REVERSE TRANSCRIPTASE DOMAIN-CONTAINING PROTEIN"/>
    <property type="match status" value="1"/>
</dbReference>
<dbReference type="Proteomes" id="UP001529510">
    <property type="component" value="Unassembled WGS sequence"/>
</dbReference>
<dbReference type="InterPro" id="IPR000477">
    <property type="entry name" value="RT_dom"/>
</dbReference>
<evidence type="ECO:0000256" key="2">
    <source>
        <dbReference type="ARBA" id="ARBA00012180"/>
    </source>
</evidence>
<dbReference type="InterPro" id="IPR043128">
    <property type="entry name" value="Rev_trsase/Diguanyl_cyclase"/>
</dbReference>
<dbReference type="InterPro" id="IPR043502">
    <property type="entry name" value="DNA/RNA_pol_sf"/>
</dbReference>
<dbReference type="GO" id="GO:0004523">
    <property type="term" value="F:RNA-DNA hybrid ribonuclease activity"/>
    <property type="evidence" value="ECO:0007669"/>
    <property type="project" value="UniProtKB-EC"/>
</dbReference>
<evidence type="ECO:0000313" key="4">
    <source>
        <dbReference type="EMBL" id="KAL0168850.1"/>
    </source>
</evidence>
<sequence length="357" mass="39914">APLLRAEISSLLAKQAVEVVPEEQKECGLYSRYFLVPKKDGGIRPILDLRPLNRALAKRSFKMITVKQILAHIQPGDHLIAVDLKDAYFHIQVAPHHRRFLRFAFEGVAYQFKVFPFGLALAPCTFTMCMNAALSPLRLSGMRVLNYLDDWLIIAQSRSVLEEHRLRLLAHLACLGLSVNMQKSMLQPRQSITFLGMVLDSRTMIARLSEQRIQQGGSSEDVSETAWSDGSCSLRLSAGFAAYEAVTAVVTRPNPAAGVERREEAPCYNAFVPCGTGALVRHSYVRAGRMVVTTDASLPAFGVWARDQKHWHINCLEMEAVRLALQNFLPFVKDQHVLIRTDNTAVVAYINRQGGTR</sequence>
<evidence type="ECO:0000256" key="1">
    <source>
        <dbReference type="ARBA" id="ARBA00010879"/>
    </source>
</evidence>
<dbReference type="SUPFAM" id="SSF56672">
    <property type="entry name" value="DNA/RNA polymerases"/>
    <property type="match status" value="1"/>
</dbReference>
<proteinExistence type="inferred from homology"/>
<evidence type="ECO:0000313" key="5">
    <source>
        <dbReference type="Proteomes" id="UP001529510"/>
    </source>
</evidence>
<dbReference type="Pfam" id="PF00078">
    <property type="entry name" value="RVT_1"/>
    <property type="match status" value="1"/>
</dbReference>
<keyword evidence="5" id="KW-1185">Reference proteome</keyword>
<dbReference type="PANTHER" id="PTHR33050:SF7">
    <property type="entry name" value="RIBONUCLEASE H"/>
    <property type="match status" value="1"/>
</dbReference>
<protein>
    <recommendedName>
        <fullName evidence="2">ribonuclease H</fullName>
        <ecNumber evidence="2">3.1.26.4</ecNumber>
    </recommendedName>
</protein>
<dbReference type="InterPro" id="IPR052055">
    <property type="entry name" value="Hepadnavirus_pol/RT"/>
</dbReference>
<dbReference type="Gene3D" id="3.10.10.10">
    <property type="entry name" value="HIV Type 1 Reverse Transcriptase, subunit A, domain 1"/>
    <property type="match status" value="1"/>
</dbReference>
<feature type="domain" description="Reverse transcriptase" evidence="3">
    <location>
        <begin position="17"/>
        <end position="199"/>
    </location>
</feature>
<name>A0ABD0P5F5_CIRMR</name>
<reference evidence="4 5" key="1">
    <citation type="submission" date="2024-05" db="EMBL/GenBank/DDBJ databases">
        <title>Genome sequencing and assembly of Indian major carp, Cirrhinus mrigala (Hamilton, 1822).</title>
        <authorList>
            <person name="Mohindra V."/>
            <person name="Chowdhury L.M."/>
            <person name="Lal K."/>
            <person name="Jena J.K."/>
        </authorList>
    </citation>
    <scope>NUCLEOTIDE SEQUENCE [LARGE SCALE GENOMIC DNA]</scope>
    <source>
        <strain evidence="4">CM1030</strain>
        <tissue evidence="4">Blood</tissue>
    </source>
</reference>
<feature type="non-terminal residue" evidence="4">
    <location>
        <position position="1"/>
    </location>
</feature>
<comment type="caution">
    <text evidence="4">The sequence shown here is derived from an EMBL/GenBank/DDBJ whole genome shotgun (WGS) entry which is preliminary data.</text>
</comment>
<accession>A0ABD0P5F5</accession>
<dbReference type="CDD" id="cd03714">
    <property type="entry name" value="RT_DIRS1"/>
    <property type="match status" value="1"/>
</dbReference>
<evidence type="ECO:0000259" key="3">
    <source>
        <dbReference type="PROSITE" id="PS50878"/>
    </source>
</evidence>
<dbReference type="CDD" id="cd09275">
    <property type="entry name" value="RNase_HI_RT_DIRS1"/>
    <property type="match status" value="1"/>
</dbReference>